<gene>
    <name evidence="2" type="ORF">PROFUN_07811</name>
</gene>
<name>A0A2P6MX49_9EUKA</name>
<keyword evidence="1" id="KW-0472">Membrane</keyword>
<evidence type="ECO:0000313" key="2">
    <source>
        <dbReference type="EMBL" id="PRP76289.1"/>
    </source>
</evidence>
<dbReference type="EMBL" id="MDYQ01000337">
    <property type="protein sequence ID" value="PRP76289.1"/>
    <property type="molecule type" value="Genomic_DNA"/>
</dbReference>
<keyword evidence="1" id="KW-1133">Transmembrane helix</keyword>
<feature type="transmembrane region" description="Helical" evidence="1">
    <location>
        <begin position="59"/>
        <end position="80"/>
    </location>
</feature>
<evidence type="ECO:0000256" key="1">
    <source>
        <dbReference type="SAM" id="Phobius"/>
    </source>
</evidence>
<dbReference type="AlphaFoldDB" id="A0A2P6MX49"/>
<dbReference type="InParanoid" id="A0A2P6MX49"/>
<sequence>MQLSRQVNKRRTKSCLNVDISLSHVSLIRHTNKETRQLQPTTNKMTAVQKMFTHLGLHIVAYACGASSVMIGTALAGLYYRSPLEIQCPTLHRETATLKKRSHTWMLKKIKEARREDEENPRDTAPQIRTHEPEGLAPEASVFDHFTKLAGLDSFNHRLTEDDLLSATWKTTCGRADSAAADFKGDPKAWAIMVTSPRDAGVNLRGAHLTKANLSANLAGANFDIRTTNPWG</sequence>
<dbReference type="Proteomes" id="UP000241769">
    <property type="component" value="Unassembled WGS sequence"/>
</dbReference>
<keyword evidence="1" id="KW-0812">Transmembrane</keyword>
<reference evidence="2 3" key="1">
    <citation type="journal article" date="2018" name="Genome Biol. Evol.">
        <title>Multiple Roots of Fruiting Body Formation in Amoebozoa.</title>
        <authorList>
            <person name="Hillmann F."/>
            <person name="Forbes G."/>
            <person name="Novohradska S."/>
            <person name="Ferling I."/>
            <person name="Riege K."/>
            <person name="Groth M."/>
            <person name="Westermann M."/>
            <person name="Marz M."/>
            <person name="Spaller T."/>
            <person name="Winckler T."/>
            <person name="Schaap P."/>
            <person name="Glockner G."/>
        </authorList>
    </citation>
    <scope>NUCLEOTIDE SEQUENCE [LARGE SCALE GENOMIC DNA]</scope>
    <source>
        <strain evidence="2 3">Jena</strain>
    </source>
</reference>
<accession>A0A2P6MX49</accession>
<keyword evidence="3" id="KW-1185">Reference proteome</keyword>
<proteinExistence type="predicted"/>
<evidence type="ECO:0000313" key="3">
    <source>
        <dbReference type="Proteomes" id="UP000241769"/>
    </source>
</evidence>
<protein>
    <submittedName>
        <fullName evidence="2">Uncharacterized protein</fullName>
    </submittedName>
</protein>
<organism evidence="2 3">
    <name type="scientific">Planoprotostelium fungivorum</name>
    <dbReference type="NCBI Taxonomy" id="1890364"/>
    <lineage>
        <taxon>Eukaryota</taxon>
        <taxon>Amoebozoa</taxon>
        <taxon>Evosea</taxon>
        <taxon>Variosea</taxon>
        <taxon>Cavosteliida</taxon>
        <taxon>Cavosteliaceae</taxon>
        <taxon>Planoprotostelium</taxon>
    </lineage>
</organism>
<comment type="caution">
    <text evidence="2">The sequence shown here is derived from an EMBL/GenBank/DDBJ whole genome shotgun (WGS) entry which is preliminary data.</text>
</comment>